<dbReference type="GO" id="GO:0016301">
    <property type="term" value="F:kinase activity"/>
    <property type="evidence" value="ECO:0007669"/>
    <property type="project" value="UniProtKB-KW"/>
</dbReference>
<organism evidence="1 2">
    <name type="scientific">Muricoprocola aceti</name>
    <dbReference type="NCBI Taxonomy" id="2981772"/>
    <lineage>
        <taxon>Bacteria</taxon>
        <taxon>Bacillati</taxon>
        <taxon>Bacillota</taxon>
        <taxon>Clostridia</taxon>
        <taxon>Lachnospirales</taxon>
        <taxon>Lachnospiraceae</taxon>
        <taxon>Muricoprocola</taxon>
    </lineage>
</organism>
<dbReference type="SUPFAM" id="SSF101473">
    <property type="entry name" value="DhaL-like"/>
    <property type="match status" value="1"/>
</dbReference>
<comment type="caution">
    <text evidence="1">The sequence shown here is derived from an EMBL/GenBank/DDBJ whole genome shotgun (WGS) entry which is preliminary data.</text>
</comment>
<reference evidence="1 2" key="1">
    <citation type="journal article" date="2021" name="ISME Commun">
        <title>Automated analysis of genomic sequences facilitates high-throughput and comprehensive description of bacteria.</title>
        <authorList>
            <person name="Hitch T.C.A."/>
        </authorList>
    </citation>
    <scope>NUCLEOTIDE SEQUENCE [LARGE SCALE GENOMIC DNA]</scope>
    <source>
        <strain evidence="1 2">Sanger_29</strain>
    </source>
</reference>
<evidence type="ECO:0000313" key="2">
    <source>
        <dbReference type="Proteomes" id="UP001652338"/>
    </source>
</evidence>
<evidence type="ECO:0000313" key="1">
    <source>
        <dbReference type="EMBL" id="MCU6726702.1"/>
    </source>
</evidence>
<dbReference type="EMBL" id="JAOQKE010000036">
    <property type="protein sequence ID" value="MCU6726702.1"/>
    <property type="molecule type" value="Genomic_DNA"/>
</dbReference>
<sequence>MIVKNAKGRPILLNMVQAIHENKQYLGDIDGLIGDGDH</sequence>
<keyword evidence="1" id="KW-0808">Transferase</keyword>
<proteinExistence type="predicted"/>
<keyword evidence="1" id="KW-0418">Kinase</keyword>
<accession>A0ABT2SQA4</accession>
<protein>
    <submittedName>
        <fullName evidence="1">Dihydroxyacetone kinase subunit L</fullName>
    </submittedName>
</protein>
<keyword evidence="2" id="KW-1185">Reference proteome</keyword>
<feature type="non-terminal residue" evidence="1">
    <location>
        <position position="38"/>
    </location>
</feature>
<name>A0ABT2SQA4_9FIRM</name>
<gene>
    <name evidence="1" type="ORF">OCV47_15500</name>
</gene>
<dbReference type="Proteomes" id="UP001652338">
    <property type="component" value="Unassembled WGS sequence"/>
</dbReference>
<dbReference type="InterPro" id="IPR036117">
    <property type="entry name" value="DhaL_dom_sf"/>
</dbReference>